<feature type="chain" id="PRO_5003603416" evidence="1">
    <location>
        <begin position="17"/>
        <end position="241"/>
    </location>
</feature>
<evidence type="ECO:0000256" key="1">
    <source>
        <dbReference type="SAM" id="SignalP"/>
    </source>
</evidence>
<dbReference type="InParanoid" id="H6BWY5"/>
<keyword evidence="1" id="KW-0732">Signal</keyword>
<dbReference type="PANTHER" id="PTHR39599:SF1">
    <property type="entry name" value="GPI-ANCHORED PROTEIN (EUROFUNG)"/>
    <property type="match status" value="1"/>
</dbReference>
<evidence type="ECO:0000313" key="2">
    <source>
        <dbReference type="EMBL" id="EHY56141.1"/>
    </source>
</evidence>
<dbReference type="STRING" id="858893.H6BWY5"/>
<dbReference type="AlphaFoldDB" id="H6BWY5"/>
<dbReference type="VEuPathDB" id="FungiDB:HMPREF1120_04238"/>
<dbReference type="HOGENOM" id="CLU_1151804_0_0_1"/>
<keyword evidence="3" id="KW-1185">Reference proteome</keyword>
<reference evidence="2" key="1">
    <citation type="submission" date="2011-07" db="EMBL/GenBank/DDBJ databases">
        <title>The Genome Sequence of Exophiala (Wangiella) dermatitidis NIH/UT8656.</title>
        <authorList>
            <consortium name="The Broad Institute Genome Sequencing Platform"/>
            <person name="Cuomo C."/>
            <person name="Wang Z."/>
            <person name="Hunicke-Smith S."/>
            <person name="Szanislo P.J."/>
            <person name="Earl A."/>
            <person name="Young S.K."/>
            <person name="Zeng Q."/>
            <person name="Gargeya S."/>
            <person name="Fitzgerald M."/>
            <person name="Haas B."/>
            <person name="Abouelleil A."/>
            <person name="Alvarado L."/>
            <person name="Arachchi H.M."/>
            <person name="Berlin A."/>
            <person name="Brown A."/>
            <person name="Chapman S.B."/>
            <person name="Chen Z."/>
            <person name="Dunbar C."/>
            <person name="Freedman E."/>
            <person name="Gearin G."/>
            <person name="Gellesch M."/>
            <person name="Goldberg J."/>
            <person name="Griggs A."/>
            <person name="Gujja S."/>
            <person name="Heiman D."/>
            <person name="Howarth C."/>
            <person name="Larson L."/>
            <person name="Lui A."/>
            <person name="MacDonald P.J.P."/>
            <person name="Montmayeur A."/>
            <person name="Murphy C."/>
            <person name="Neiman D."/>
            <person name="Pearson M."/>
            <person name="Priest M."/>
            <person name="Roberts A."/>
            <person name="Saif S."/>
            <person name="Shea T."/>
            <person name="Shenoy N."/>
            <person name="Sisk P."/>
            <person name="Stolte C."/>
            <person name="Sykes S."/>
            <person name="Wortman J."/>
            <person name="Nusbaum C."/>
            <person name="Birren B."/>
        </authorList>
    </citation>
    <scope>NUCLEOTIDE SEQUENCE</scope>
    <source>
        <strain evidence="2">NIH/UT8656</strain>
    </source>
</reference>
<accession>H6BWY5</accession>
<dbReference type="PANTHER" id="PTHR39599">
    <property type="entry name" value="GPI-ANCHORED PROTEIN (EUROFUNG)-RELATED-RELATED"/>
    <property type="match status" value="1"/>
</dbReference>
<organism evidence="2 3">
    <name type="scientific">Exophiala dermatitidis (strain ATCC 34100 / CBS 525.76 / NIH/UT8656)</name>
    <name type="common">Black yeast</name>
    <name type="synonym">Wangiella dermatitidis</name>
    <dbReference type="NCBI Taxonomy" id="858893"/>
    <lineage>
        <taxon>Eukaryota</taxon>
        <taxon>Fungi</taxon>
        <taxon>Dikarya</taxon>
        <taxon>Ascomycota</taxon>
        <taxon>Pezizomycotina</taxon>
        <taxon>Eurotiomycetes</taxon>
        <taxon>Chaetothyriomycetidae</taxon>
        <taxon>Chaetothyriales</taxon>
        <taxon>Herpotrichiellaceae</taxon>
        <taxon>Exophiala</taxon>
    </lineage>
</organism>
<sequence>MAPWLRLAALPASVLALIVATATTTATQHNPDWDWQWPYNLPADAKYYPEDEVVIKRDIAIQQKMRRSGATVTGVRKMSGNPGEKFYLDYWGFAPETEEEEYDEVINRANNATLASLDAAVRVKRDAPRAKLHLPGWHLFWKRGFQCPSGTTACTSIDRPNSCCATDSTYIDGDAGEHAHANRNTVTVSNSDTDTDAFHDDRHFVHDHHAKSITNNSIRIVEFFVDQYLDLHLDTNNDSYA</sequence>
<dbReference type="OrthoDB" id="2426396at2759"/>
<gene>
    <name evidence="2" type="ORF">HMPREF1120_04238</name>
</gene>
<name>H6BWY5_EXODN</name>
<evidence type="ECO:0000313" key="3">
    <source>
        <dbReference type="Proteomes" id="UP000007304"/>
    </source>
</evidence>
<feature type="signal peptide" evidence="1">
    <location>
        <begin position="1"/>
        <end position="16"/>
    </location>
</feature>
<dbReference type="GeneID" id="20308877"/>
<dbReference type="RefSeq" id="XP_009156602.1">
    <property type="nucleotide sequence ID" value="XM_009158354.1"/>
</dbReference>
<dbReference type="Proteomes" id="UP000007304">
    <property type="component" value="Unassembled WGS sequence"/>
</dbReference>
<protein>
    <submittedName>
        <fullName evidence="2">Uncharacterized protein</fullName>
    </submittedName>
</protein>
<dbReference type="EMBL" id="JH226132">
    <property type="protein sequence ID" value="EHY56141.1"/>
    <property type="molecule type" value="Genomic_DNA"/>
</dbReference>
<proteinExistence type="predicted"/>